<dbReference type="Gene3D" id="1.10.260.40">
    <property type="entry name" value="lambda repressor-like DNA-binding domains"/>
    <property type="match status" value="1"/>
</dbReference>
<dbReference type="HOGENOM" id="CLU_1521972_0_0_14"/>
<dbReference type="EMBL" id="LK028559">
    <property type="protein sequence ID" value="CDR30964.1"/>
    <property type="molecule type" value="Genomic_DNA"/>
</dbReference>
<proteinExistence type="predicted"/>
<organism evidence="2 3">
    <name type="scientific">Acholeplasma oculi</name>
    <dbReference type="NCBI Taxonomy" id="35623"/>
    <lineage>
        <taxon>Bacteria</taxon>
        <taxon>Bacillati</taxon>
        <taxon>Mycoplasmatota</taxon>
        <taxon>Mollicutes</taxon>
        <taxon>Acholeplasmatales</taxon>
        <taxon>Acholeplasmataceae</taxon>
        <taxon>Acholeplasma</taxon>
    </lineage>
</organism>
<dbReference type="InterPro" id="IPR010982">
    <property type="entry name" value="Lambda_DNA-bd_dom_sf"/>
</dbReference>
<keyword evidence="3" id="KW-1185">Reference proteome</keyword>
<dbReference type="RefSeq" id="WP_045749432.1">
    <property type="nucleotide sequence ID" value="NZ_FUZK01000001.1"/>
</dbReference>
<dbReference type="SUPFAM" id="SSF47413">
    <property type="entry name" value="lambda repressor-like DNA-binding domains"/>
    <property type="match status" value="1"/>
</dbReference>
<dbReference type="InterPro" id="IPR001387">
    <property type="entry name" value="Cro/C1-type_HTH"/>
</dbReference>
<dbReference type="Pfam" id="PF01381">
    <property type="entry name" value="HTH_3"/>
    <property type="match status" value="1"/>
</dbReference>
<dbReference type="STRING" id="35623.Aocu_08910"/>
<dbReference type="SMART" id="SM00530">
    <property type="entry name" value="HTH_XRE"/>
    <property type="match status" value="1"/>
</dbReference>
<dbReference type="PROSITE" id="PS50943">
    <property type="entry name" value="HTH_CROC1"/>
    <property type="match status" value="1"/>
</dbReference>
<gene>
    <name evidence="2" type="ORF">Aocu_08910</name>
</gene>
<dbReference type="PATRIC" id="fig|35623.3.peg.890"/>
<reference evidence="3" key="1">
    <citation type="submission" date="2014-05" db="EMBL/GenBank/DDBJ databases">
        <authorList>
            <person name="Kube M."/>
        </authorList>
    </citation>
    <scope>NUCLEOTIDE SEQUENCE [LARGE SCALE GENOMIC DNA]</scope>
</reference>
<dbReference type="KEGG" id="aoc:Aocu_08910"/>
<sequence length="176" mass="21088">MHFRNNETDFWKWCRHYLRNAKSIIDSYDSIVSTDYRINNIKKYKEAKEILEQYEILKCSLSDEQNELLEKSLINNEELKYNFKTFNNLDEIMNNWSRICFPKHKLKLKSIDKVKIGKSIKEQRLYHDMSLKFVADLLNISEATLKGYEMGTRLVRLDVVYGLSQIYNMTIDELIL</sequence>
<evidence type="ECO:0000313" key="2">
    <source>
        <dbReference type="EMBL" id="CDR30964.1"/>
    </source>
</evidence>
<evidence type="ECO:0000313" key="3">
    <source>
        <dbReference type="Proteomes" id="UP000032434"/>
    </source>
</evidence>
<protein>
    <submittedName>
        <fullName evidence="2">Cro/C1-type transcriptional regulator, XRE family</fullName>
    </submittedName>
</protein>
<feature type="domain" description="HTH cro/C1-type" evidence="1">
    <location>
        <begin position="120"/>
        <end position="174"/>
    </location>
</feature>
<accession>A0A061AC28</accession>
<name>A0A061AC28_9MOLU</name>
<dbReference type="GO" id="GO:0003677">
    <property type="term" value="F:DNA binding"/>
    <property type="evidence" value="ECO:0007669"/>
    <property type="project" value="InterPro"/>
</dbReference>
<dbReference type="OrthoDB" id="5190137at2"/>
<dbReference type="InParanoid" id="A0A061AC28"/>
<dbReference type="Proteomes" id="UP000032434">
    <property type="component" value="Chromosome 1"/>
</dbReference>
<evidence type="ECO:0000259" key="1">
    <source>
        <dbReference type="PROSITE" id="PS50943"/>
    </source>
</evidence>
<dbReference type="AlphaFoldDB" id="A0A061AC28"/>